<protein>
    <submittedName>
        <fullName evidence="1">Uncharacterized protein</fullName>
    </submittedName>
</protein>
<accession>A0ACB9KWR7</accession>
<proteinExistence type="predicted"/>
<dbReference type="Proteomes" id="UP000828941">
    <property type="component" value="Chromosome 13"/>
</dbReference>
<gene>
    <name evidence="1" type="ORF">L6164_034867</name>
</gene>
<sequence length="255" mass="29242">MLRGLVDVGKFTEAINFYHLMIEQGLTPDNYAYPIVLKACYCLHALEEGRRVQEMILYNEVHDNITPNVYVLCAMIDMFAKCGSLRDAQRLFERMPIRDLVSWTAMIRGTLWNGEWLQALSLFRRMRSEGLYPDSVIVATLLPVCGRLEALQLGMALQGCAMRSGFESDLYASNALIDMYFKCGDPRHAHQIFCHMVYRDPVSWTTLISGYSQNNLYQESLEVHLKMINMGFKTNAFVLTSVVPAWVRQSRAYVI</sequence>
<organism evidence="1 2">
    <name type="scientific">Bauhinia variegata</name>
    <name type="common">Purple orchid tree</name>
    <name type="synonym">Phanera variegata</name>
    <dbReference type="NCBI Taxonomy" id="167791"/>
    <lineage>
        <taxon>Eukaryota</taxon>
        <taxon>Viridiplantae</taxon>
        <taxon>Streptophyta</taxon>
        <taxon>Embryophyta</taxon>
        <taxon>Tracheophyta</taxon>
        <taxon>Spermatophyta</taxon>
        <taxon>Magnoliopsida</taxon>
        <taxon>eudicotyledons</taxon>
        <taxon>Gunneridae</taxon>
        <taxon>Pentapetalae</taxon>
        <taxon>rosids</taxon>
        <taxon>fabids</taxon>
        <taxon>Fabales</taxon>
        <taxon>Fabaceae</taxon>
        <taxon>Cercidoideae</taxon>
        <taxon>Cercideae</taxon>
        <taxon>Bauhiniinae</taxon>
        <taxon>Bauhinia</taxon>
    </lineage>
</organism>
<name>A0ACB9KWR7_BAUVA</name>
<comment type="caution">
    <text evidence="1">The sequence shown here is derived from an EMBL/GenBank/DDBJ whole genome shotgun (WGS) entry which is preliminary data.</text>
</comment>
<keyword evidence="2" id="KW-1185">Reference proteome</keyword>
<dbReference type="EMBL" id="CM039438">
    <property type="protein sequence ID" value="KAI4301606.1"/>
    <property type="molecule type" value="Genomic_DNA"/>
</dbReference>
<reference evidence="1 2" key="1">
    <citation type="journal article" date="2022" name="DNA Res.">
        <title>Chromosomal-level genome assembly of the orchid tree Bauhinia variegata (Leguminosae; Cercidoideae) supports the allotetraploid origin hypothesis of Bauhinia.</title>
        <authorList>
            <person name="Zhong Y."/>
            <person name="Chen Y."/>
            <person name="Zheng D."/>
            <person name="Pang J."/>
            <person name="Liu Y."/>
            <person name="Luo S."/>
            <person name="Meng S."/>
            <person name="Qian L."/>
            <person name="Wei D."/>
            <person name="Dai S."/>
            <person name="Zhou R."/>
        </authorList>
    </citation>
    <scope>NUCLEOTIDE SEQUENCE [LARGE SCALE GENOMIC DNA]</scope>
    <source>
        <strain evidence="1">BV-YZ2020</strain>
    </source>
</reference>
<evidence type="ECO:0000313" key="1">
    <source>
        <dbReference type="EMBL" id="KAI4301606.1"/>
    </source>
</evidence>
<evidence type="ECO:0000313" key="2">
    <source>
        <dbReference type="Proteomes" id="UP000828941"/>
    </source>
</evidence>